<dbReference type="RefSeq" id="WP_015706245.1">
    <property type="nucleotide sequence ID" value="NC_015578.1"/>
</dbReference>
<dbReference type="eggNOG" id="COG1814">
    <property type="taxonomic scope" value="Bacteria"/>
</dbReference>
<accession>F5YLK9</accession>
<gene>
    <name evidence="6" type="ordered locus">TREPR_0237</name>
</gene>
<dbReference type="Pfam" id="PF01988">
    <property type="entry name" value="VIT1"/>
    <property type="match status" value="1"/>
</dbReference>
<dbReference type="Proteomes" id="UP000009223">
    <property type="component" value="Chromosome"/>
</dbReference>
<feature type="transmembrane region" description="Helical" evidence="5">
    <location>
        <begin position="260"/>
        <end position="281"/>
    </location>
</feature>
<feature type="transmembrane region" description="Helical" evidence="5">
    <location>
        <begin position="167"/>
        <end position="189"/>
    </location>
</feature>
<dbReference type="SUPFAM" id="SSF47240">
    <property type="entry name" value="Ferritin-like"/>
    <property type="match status" value="1"/>
</dbReference>
<dbReference type="STRING" id="545694.TREPR_0237"/>
<dbReference type="InterPro" id="IPR039376">
    <property type="entry name" value="Ferritin_CCC1_N"/>
</dbReference>
<evidence type="ECO:0000256" key="5">
    <source>
        <dbReference type="SAM" id="Phobius"/>
    </source>
</evidence>
<evidence type="ECO:0000256" key="2">
    <source>
        <dbReference type="ARBA" id="ARBA00022692"/>
    </source>
</evidence>
<evidence type="ECO:0000313" key="7">
    <source>
        <dbReference type="Proteomes" id="UP000009223"/>
    </source>
</evidence>
<protein>
    <recommendedName>
        <fullName evidence="8">Rubrerythrin family protein</fullName>
    </recommendedName>
</protein>
<dbReference type="GO" id="GO:0005384">
    <property type="term" value="F:manganese ion transmembrane transporter activity"/>
    <property type="evidence" value="ECO:0007669"/>
    <property type="project" value="InterPro"/>
</dbReference>
<proteinExistence type="predicted"/>
<dbReference type="CDD" id="cd01044">
    <property type="entry name" value="Ferritin_CCC1_N"/>
    <property type="match status" value="1"/>
</dbReference>
<keyword evidence="4 5" id="KW-0472">Membrane</keyword>
<comment type="subcellular location">
    <subcellularLocation>
        <location evidence="1">Endomembrane system</location>
        <topology evidence="1">Multi-pass membrane protein</topology>
    </subcellularLocation>
</comment>
<evidence type="ECO:0008006" key="8">
    <source>
        <dbReference type="Google" id="ProtNLM"/>
    </source>
</evidence>
<feature type="transmembrane region" description="Helical" evidence="5">
    <location>
        <begin position="227"/>
        <end position="248"/>
    </location>
</feature>
<evidence type="ECO:0000256" key="4">
    <source>
        <dbReference type="ARBA" id="ARBA00023136"/>
    </source>
</evidence>
<feature type="transmembrane region" description="Helical" evidence="5">
    <location>
        <begin position="201"/>
        <end position="221"/>
    </location>
</feature>
<evidence type="ECO:0000256" key="1">
    <source>
        <dbReference type="ARBA" id="ARBA00004127"/>
    </source>
</evidence>
<reference evidence="6 7" key="2">
    <citation type="journal article" date="2011" name="ISME J.">
        <title>RNA-seq reveals cooperative metabolic interactions between two termite-gut spirochete species in co-culture.</title>
        <authorList>
            <person name="Rosenthal A.Z."/>
            <person name="Matson E.G."/>
            <person name="Eldar A."/>
            <person name="Leadbetter J.R."/>
        </authorList>
    </citation>
    <scope>NUCLEOTIDE SEQUENCE [LARGE SCALE GENOMIC DNA]</scope>
    <source>
        <strain evidence="7">ATCC BAA-887 / DSM 12427 / ZAS-2</strain>
    </source>
</reference>
<keyword evidence="7" id="KW-1185">Reference proteome</keyword>
<reference evidence="7" key="1">
    <citation type="submission" date="2009-12" db="EMBL/GenBank/DDBJ databases">
        <title>Complete sequence of Treponema primitia strain ZAS-2.</title>
        <authorList>
            <person name="Tetu S.G."/>
            <person name="Matson E."/>
            <person name="Ren Q."/>
            <person name="Seshadri R."/>
            <person name="Elbourne L."/>
            <person name="Hassan K.A."/>
            <person name="Durkin A."/>
            <person name="Radune D."/>
            <person name="Mohamoud Y."/>
            <person name="Shay R."/>
            <person name="Jin S."/>
            <person name="Zhang X."/>
            <person name="Lucey K."/>
            <person name="Ballor N.R."/>
            <person name="Ottesen E."/>
            <person name="Rosenthal R."/>
            <person name="Allen A."/>
            <person name="Leadbetter J.R."/>
            <person name="Paulsen I.T."/>
        </authorList>
    </citation>
    <scope>NUCLEOTIDE SEQUENCE [LARGE SCALE GENOMIC DNA]</scope>
    <source>
        <strain evidence="7">ATCC BAA-887 / DSM 12427 / ZAS-2</strain>
    </source>
</reference>
<dbReference type="KEGG" id="tpi:TREPR_0237"/>
<keyword evidence="3 5" id="KW-1133">Transmembrane helix</keyword>
<dbReference type="OrthoDB" id="9781287at2"/>
<dbReference type="GO" id="GO:0030026">
    <property type="term" value="P:intracellular manganese ion homeostasis"/>
    <property type="evidence" value="ECO:0007669"/>
    <property type="project" value="InterPro"/>
</dbReference>
<dbReference type="InterPro" id="IPR008217">
    <property type="entry name" value="Ccc1_fam"/>
</dbReference>
<dbReference type="InterPro" id="IPR009078">
    <property type="entry name" value="Ferritin-like_SF"/>
</dbReference>
<name>F5YLK9_TREPZ</name>
<dbReference type="AlphaFoldDB" id="F5YLK9"/>
<organism evidence="6 7">
    <name type="scientific">Treponema primitia (strain ATCC BAA-887 / DSM 12427 / ZAS-2)</name>
    <dbReference type="NCBI Taxonomy" id="545694"/>
    <lineage>
        <taxon>Bacteria</taxon>
        <taxon>Pseudomonadati</taxon>
        <taxon>Spirochaetota</taxon>
        <taxon>Spirochaetia</taxon>
        <taxon>Spirochaetales</taxon>
        <taxon>Treponemataceae</taxon>
        <taxon>Treponema</taxon>
    </lineage>
</organism>
<feature type="transmembrane region" description="Helical" evidence="5">
    <location>
        <begin position="135"/>
        <end position="161"/>
    </location>
</feature>
<dbReference type="HOGENOM" id="CLU_065373_1_0_12"/>
<dbReference type="EMBL" id="CP001843">
    <property type="protein sequence ID" value="AEF83996.1"/>
    <property type="molecule type" value="Genomic_DNA"/>
</dbReference>
<sequence length="289" mass="31781">MREEAEIRTIALGIQREEITEYHVYTQLAKICKDPHNAGTLRKVGEAEKKHAAFWQSKTGVRIKPDRFRVFTTVLTARVLGLSFTLKQMEKNEGTASKRYLALTEQFPELLSISLEEAEHEKELLSMLNEERLQYAGSIVLGLNDALVELTGALAGFTLALGETRTISMAGLVTGISAAFSMGASEYLSCKADNDPRAVKSALYTGTAYIITVMLLILPFLLIPNKYAALGITLAAAVFIIFLFNYYLAIAKDLDFKRRFGEMTLISLAVAALSFAVGWALKNVLGVDG</sequence>
<evidence type="ECO:0000313" key="6">
    <source>
        <dbReference type="EMBL" id="AEF83996.1"/>
    </source>
</evidence>
<keyword evidence="2 5" id="KW-0812">Transmembrane</keyword>
<evidence type="ECO:0000256" key="3">
    <source>
        <dbReference type="ARBA" id="ARBA00022989"/>
    </source>
</evidence>
<dbReference type="GO" id="GO:0012505">
    <property type="term" value="C:endomembrane system"/>
    <property type="evidence" value="ECO:0007669"/>
    <property type="project" value="UniProtKB-SubCell"/>
</dbReference>